<dbReference type="EMBL" id="NCKU01009183">
    <property type="protein sequence ID" value="RWS01449.1"/>
    <property type="molecule type" value="Genomic_DNA"/>
</dbReference>
<evidence type="ECO:0000256" key="4">
    <source>
        <dbReference type="ARBA" id="ARBA00022801"/>
    </source>
</evidence>
<dbReference type="InterPro" id="IPR009003">
    <property type="entry name" value="Peptidase_S1_PA"/>
</dbReference>
<evidence type="ECO:0000256" key="2">
    <source>
        <dbReference type="ARBA" id="ARBA00022525"/>
    </source>
</evidence>
<dbReference type="InterPro" id="IPR001254">
    <property type="entry name" value="Trypsin_dom"/>
</dbReference>
<feature type="domain" description="Peptidase S1" evidence="6">
    <location>
        <begin position="1"/>
        <end position="53"/>
    </location>
</feature>
<gene>
    <name evidence="7" type="ORF">B4U79_16728</name>
</gene>
<dbReference type="SUPFAM" id="SSF50494">
    <property type="entry name" value="Trypsin-like serine proteases"/>
    <property type="match status" value="1"/>
</dbReference>
<keyword evidence="2" id="KW-0964">Secreted</keyword>
<protein>
    <submittedName>
        <fullName evidence="7">Proclotting enzyme-like protein</fullName>
    </submittedName>
</protein>
<dbReference type="PANTHER" id="PTHR24264">
    <property type="entry name" value="TRYPSIN-RELATED"/>
    <property type="match status" value="1"/>
</dbReference>
<feature type="non-terminal residue" evidence="7">
    <location>
        <position position="1"/>
    </location>
</feature>
<dbReference type="PROSITE" id="PS50240">
    <property type="entry name" value="TRYPSIN_DOM"/>
    <property type="match status" value="1"/>
</dbReference>
<comment type="subcellular location">
    <subcellularLocation>
        <location evidence="1">Secreted</location>
    </subcellularLocation>
</comment>
<dbReference type="GO" id="GO:0004252">
    <property type="term" value="F:serine-type endopeptidase activity"/>
    <property type="evidence" value="ECO:0007669"/>
    <property type="project" value="InterPro"/>
</dbReference>
<dbReference type="OrthoDB" id="6515651at2759"/>
<evidence type="ECO:0000256" key="3">
    <source>
        <dbReference type="ARBA" id="ARBA00022670"/>
    </source>
</evidence>
<evidence type="ECO:0000259" key="6">
    <source>
        <dbReference type="PROSITE" id="PS50240"/>
    </source>
</evidence>
<dbReference type="GO" id="GO:0006508">
    <property type="term" value="P:proteolysis"/>
    <property type="evidence" value="ECO:0007669"/>
    <property type="project" value="UniProtKB-KW"/>
</dbReference>
<sequence length="56" mass="6027">GDSGGPMTVFENDKAYLIGIVSFGSQGMCARKNSGAAYTKISNYTEWIKGYINQVS</sequence>
<evidence type="ECO:0000256" key="1">
    <source>
        <dbReference type="ARBA" id="ARBA00004613"/>
    </source>
</evidence>
<keyword evidence="8" id="KW-1185">Reference proteome</keyword>
<comment type="caution">
    <text evidence="7">The sequence shown here is derived from an EMBL/GenBank/DDBJ whole genome shotgun (WGS) entry which is preliminary data.</text>
</comment>
<keyword evidence="5" id="KW-0720">Serine protease</keyword>
<accession>A0A443QEK0</accession>
<dbReference type="STRING" id="1965070.A0A443QEK0"/>
<reference evidence="7 8" key="1">
    <citation type="journal article" date="2018" name="Gigascience">
        <title>Genomes of trombidid mites reveal novel predicted allergens and laterally-transferred genes associated with secondary metabolism.</title>
        <authorList>
            <person name="Dong X."/>
            <person name="Chaisiri K."/>
            <person name="Xia D."/>
            <person name="Armstrong S.D."/>
            <person name="Fang Y."/>
            <person name="Donnelly M.J."/>
            <person name="Kadowaki T."/>
            <person name="McGarry J.W."/>
            <person name="Darby A.C."/>
            <person name="Makepeace B.L."/>
        </authorList>
    </citation>
    <scope>NUCLEOTIDE SEQUENCE [LARGE SCALE GENOMIC DNA]</scope>
    <source>
        <strain evidence="7">UoL-WK</strain>
    </source>
</reference>
<dbReference type="GO" id="GO:0005615">
    <property type="term" value="C:extracellular space"/>
    <property type="evidence" value="ECO:0007669"/>
    <property type="project" value="TreeGrafter"/>
</dbReference>
<dbReference type="Gene3D" id="2.40.10.10">
    <property type="entry name" value="Trypsin-like serine proteases"/>
    <property type="match status" value="1"/>
</dbReference>
<evidence type="ECO:0000256" key="5">
    <source>
        <dbReference type="ARBA" id="ARBA00022825"/>
    </source>
</evidence>
<keyword evidence="3" id="KW-0645">Protease</keyword>
<name>A0A443QEK0_9ACAR</name>
<dbReference type="Pfam" id="PF00089">
    <property type="entry name" value="Trypsin"/>
    <property type="match status" value="1"/>
</dbReference>
<keyword evidence="4" id="KW-0378">Hydrolase</keyword>
<evidence type="ECO:0000313" key="7">
    <source>
        <dbReference type="EMBL" id="RWS01449.1"/>
    </source>
</evidence>
<dbReference type="InterPro" id="IPR050127">
    <property type="entry name" value="Serine_Proteases_S1"/>
</dbReference>
<organism evidence="7 8">
    <name type="scientific">Dinothrombium tinctorium</name>
    <dbReference type="NCBI Taxonomy" id="1965070"/>
    <lineage>
        <taxon>Eukaryota</taxon>
        <taxon>Metazoa</taxon>
        <taxon>Ecdysozoa</taxon>
        <taxon>Arthropoda</taxon>
        <taxon>Chelicerata</taxon>
        <taxon>Arachnida</taxon>
        <taxon>Acari</taxon>
        <taxon>Acariformes</taxon>
        <taxon>Trombidiformes</taxon>
        <taxon>Prostigmata</taxon>
        <taxon>Anystina</taxon>
        <taxon>Parasitengona</taxon>
        <taxon>Trombidioidea</taxon>
        <taxon>Trombidiidae</taxon>
        <taxon>Dinothrombium</taxon>
    </lineage>
</organism>
<dbReference type="AlphaFoldDB" id="A0A443QEK0"/>
<dbReference type="InterPro" id="IPR043504">
    <property type="entry name" value="Peptidase_S1_PA_chymotrypsin"/>
</dbReference>
<evidence type="ECO:0000313" key="8">
    <source>
        <dbReference type="Proteomes" id="UP000285301"/>
    </source>
</evidence>
<dbReference type="PANTHER" id="PTHR24264:SF65">
    <property type="entry name" value="SRCR DOMAIN-CONTAINING PROTEIN"/>
    <property type="match status" value="1"/>
</dbReference>
<proteinExistence type="predicted"/>
<dbReference type="Proteomes" id="UP000285301">
    <property type="component" value="Unassembled WGS sequence"/>
</dbReference>